<keyword evidence="1" id="KW-0812">Transmembrane</keyword>
<dbReference type="Proteomes" id="UP000315280">
    <property type="component" value="Segment"/>
</dbReference>
<protein>
    <submittedName>
        <fullName evidence="2">Uncharacterized protein</fullName>
    </submittedName>
</protein>
<sequence length="39" mass="4324">MNAAPDLYPIVMIVFFLALKVIIATCAVVHDIRHRGDAE</sequence>
<keyword evidence="1" id="KW-1133">Transmembrane helix</keyword>
<evidence type="ECO:0000313" key="3">
    <source>
        <dbReference type="Proteomes" id="UP000315280"/>
    </source>
</evidence>
<evidence type="ECO:0000313" key="2">
    <source>
        <dbReference type="EMBL" id="QDP45549.1"/>
    </source>
</evidence>
<keyword evidence="1" id="KW-0472">Membrane</keyword>
<feature type="transmembrane region" description="Helical" evidence="1">
    <location>
        <begin position="6"/>
        <end position="29"/>
    </location>
</feature>
<reference evidence="2 3" key="1">
    <citation type="submission" date="2019-06" db="EMBL/GenBank/DDBJ databases">
        <authorList>
            <person name="Austin C.R."/>
            <person name="Baumgardner C.A."/>
            <person name="Baysinger H.J."/>
            <person name="David A.M."/>
            <person name="Folse N.B."/>
            <person name="Gammon C.A."/>
            <person name="Garcia V.M."/>
            <person name="Gobble C.S."/>
            <person name="Herold B.N."/>
            <person name="Huamancondor M.S."/>
            <person name="Matheson G.R."/>
            <person name="Mondragon I."/>
            <person name="Nemes S.A."/>
            <person name="Neri L.M."/>
            <person name="Renaud V.D."/>
            <person name="Rigsbee E.A."/>
            <person name="Rockette B.M."/>
            <person name="Santiago M.R."/>
            <person name="Savage M.D."/>
            <person name="Simpson J.M."/>
            <person name="Slentz J.N."/>
            <person name="Spencer B.G."/>
            <person name="White D.J."/>
            <person name="Yarboro C.B."/>
            <person name="Anderson E.L."/>
            <person name="Wallen J.R."/>
            <person name="Gainey M.D."/>
            <person name="Garlena R.A."/>
            <person name="Russell D.A."/>
            <person name="Pope W.H."/>
            <person name="Jacobs-Sera D."/>
            <person name="Hatfull G.F."/>
        </authorList>
    </citation>
    <scope>NUCLEOTIDE SEQUENCE [LARGE SCALE GENOMIC DNA]</scope>
</reference>
<gene>
    <name evidence="2" type="primary">65</name>
    <name evidence="2" type="ORF">SEA_FUZZBUSTER_65</name>
</gene>
<organism evidence="2 3">
    <name type="scientific">Microbacterium phage FuzzBuster</name>
    <dbReference type="NCBI Taxonomy" id="2590935"/>
    <lineage>
        <taxon>Viruses</taxon>
        <taxon>Duplodnaviria</taxon>
        <taxon>Heunggongvirae</taxon>
        <taxon>Uroviricota</taxon>
        <taxon>Caudoviricetes</taxon>
        <taxon>Hodgkinviridae</taxon>
        <taxon>Fuzzbustervirus</taxon>
        <taxon>Fuzzbustervirus fuzzbuster</taxon>
    </lineage>
</organism>
<evidence type="ECO:0000256" key="1">
    <source>
        <dbReference type="SAM" id="Phobius"/>
    </source>
</evidence>
<name>A0A516KV35_9CAUD</name>
<accession>A0A516KV35</accession>
<proteinExistence type="predicted"/>
<keyword evidence="3" id="KW-1185">Reference proteome</keyword>
<dbReference type="EMBL" id="MN062720">
    <property type="protein sequence ID" value="QDP45549.1"/>
    <property type="molecule type" value="Genomic_DNA"/>
</dbReference>